<dbReference type="InterPro" id="IPR012347">
    <property type="entry name" value="Ferritin-like"/>
</dbReference>
<dbReference type="Gene3D" id="1.20.1260.10">
    <property type="match status" value="2"/>
</dbReference>
<evidence type="ECO:0000313" key="1">
    <source>
        <dbReference type="EMBL" id="MFD2759917.1"/>
    </source>
</evidence>
<proteinExistence type="predicted"/>
<evidence type="ECO:0000313" key="2">
    <source>
        <dbReference type="Proteomes" id="UP001597502"/>
    </source>
</evidence>
<organism evidence="1 2">
    <name type="scientific">Lentibacillus juripiscarius</name>
    <dbReference type="NCBI Taxonomy" id="257446"/>
    <lineage>
        <taxon>Bacteria</taxon>
        <taxon>Bacillati</taxon>
        <taxon>Bacillota</taxon>
        <taxon>Bacilli</taxon>
        <taxon>Bacillales</taxon>
        <taxon>Bacillaceae</taxon>
        <taxon>Lentibacillus</taxon>
    </lineage>
</organism>
<comment type="caution">
    <text evidence="1">The sequence shown here is derived from an EMBL/GenBank/DDBJ whole genome shotgun (WGS) entry which is preliminary data.</text>
</comment>
<dbReference type="Proteomes" id="UP001597502">
    <property type="component" value="Unassembled WGS sequence"/>
</dbReference>
<name>A0ABW5V1R7_9BACI</name>
<dbReference type="InterPro" id="IPR021617">
    <property type="entry name" value="DUF3231"/>
</dbReference>
<reference evidence="2" key="1">
    <citation type="journal article" date="2019" name="Int. J. Syst. Evol. Microbiol.">
        <title>The Global Catalogue of Microorganisms (GCM) 10K type strain sequencing project: providing services to taxonomists for standard genome sequencing and annotation.</title>
        <authorList>
            <consortium name="The Broad Institute Genomics Platform"/>
            <consortium name="The Broad Institute Genome Sequencing Center for Infectious Disease"/>
            <person name="Wu L."/>
            <person name="Ma J."/>
        </authorList>
    </citation>
    <scope>NUCLEOTIDE SEQUENCE [LARGE SCALE GENOMIC DNA]</scope>
    <source>
        <strain evidence="2">TISTR 1535</strain>
    </source>
</reference>
<dbReference type="RefSeq" id="WP_382390885.1">
    <property type="nucleotide sequence ID" value="NZ_JBHUNA010000005.1"/>
</dbReference>
<keyword evidence="2" id="KW-1185">Reference proteome</keyword>
<accession>A0ABW5V1R7</accession>
<sequence>MAVHVPVSSSELATLWIVYQKKTMMLRVTEHFLTHVKDPEALEILQTFYDKESEFVTEFANTFRQEKAAVPVGFTENDVILQAPPLFDDVYSIMYLRTMMKIASGIHALHLGMSYRKDLMDLYRRSSSFAEEYSEKTTQFLLEKGVLPKSPAVNMPEEAVFAKQKDYRSGLAVTGHKRSLNTVEVAYIYQGIESNVTGMKLMTGFAQVAKEEQVQKYFYRGKELSKKIISKFSDVLLESDVNVPMTSAGLVTDSTKAPFSDKLMMYNTSLLTSFGLGSNMIGTSFSLRKDLPLKMAMIAKDVFNFANDGGDLMIKYGWTEEPPQMEDRTQLSKGSNN</sequence>
<protein>
    <submittedName>
        <fullName evidence="1">DUF3231 family protein</fullName>
    </submittedName>
</protein>
<gene>
    <name evidence="1" type="ORF">ACFSUO_02830</name>
</gene>
<dbReference type="EMBL" id="JBHUNA010000005">
    <property type="protein sequence ID" value="MFD2759917.1"/>
    <property type="molecule type" value="Genomic_DNA"/>
</dbReference>
<dbReference type="Pfam" id="PF11553">
    <property type="entry name" value="DUF3231"/>
    <property type="match status" value="2"/>
</dbReference>